<keyword evidence="1" id="KW-1017">Isopeptide bond</keyword>
<feature type="compositionally biased region" description="Polar residues" evidence="14">
    <location>
        <begin position="58"/>
        <end position="67"/>
    </location>
</feature>
<protein>
    <recommendedName>
        <fullName evidence="11">Box C/D snoRNA protein 1</fullName>
    </recommendedName>
    <alternativeName>
        <fullName evidence="12">Zinc finger HIT domain-containing protein 6</fullName>
    </alternativeName>
</protein>
<keyword evidence="5 13" id="KW-0863">Zinc-finger</keyword>
<sequence>MEMPACVQPTGEKKKSEDTPASVPLCPPSLRNSPRLKGQAAINPPVQAHDQDPGTPPSCRSTHQPTTPHGDDVVLDGTRTRYAPPGTVDRGPRRPAIVPAAAAAGSVATRDLAVAACLASVDGCRLGPPAREGMGEESIDQSDEGSSAEEFLRVQGQGGGGGGGGGGKESVMVTPSWPRNPSPRQYDFDRYGDGRAHARTHPRTHSANHTMTPDANVRHREAALGWHRAGKVGGVTTRSIMRSLPGQRNVSRIGRLSMSFFRSSFPTLPFPDTIQPDRQTPAPRRSVDARGSVAPDRPSARNPRRSTQAKALTNPIPPVVRPLHAALDATQLPLPPLQAPLHPLPEPHHRTLLVHHAPPPRVSGAPPQHHPTAASHTSRPLPPQGPHHLAHDPELRRPETSQHARALEPDRLVDVKITRAAAAVSIAPVHVDEEAALELVQRVFLELATRVTCQDYGDAADIPKAELSRQECRMMASSQMDMLDSAGAAGAGAMPGLGCGCGCEGRTGSGIDRVMPWFGDERVNREGEIEVESRIAGVQTGYTQVPDFPDTPSPVPTDTLTMDDLSSLCTICHIEPPIYTCPRCLMPTCSLACAKRHKIRSMCSGVRDPTVYRPISEVATPWGLDHDYNFLHGIGTRVSRSEKVLIEDLELVSKQELERARAGETEEAYARRTGHKVREAPGAACIQRVLREESIRLIKAPKGMRRSKENATNWHRKHKHINWQVEWIREGEQRTLYRALGSRPLGDFYDAMCEEERRLRMSEEERRAERKDLKRMREGENGPAGERARLEKRARMDEQTGGLTTTPLLQRPETGAWDLTPLPPAGDEHAEIPTPKQVPAPSMPARKTRPHKFYLHRPLTPASSPKVLAPISPSRPLTELLRHRDVLEFPTIHVLPGTAEALPKGFMLESDYLEAVESQSRGARGPAPSGTDDSSSSEDSSSEDSSSEDSGSDVSPDEAEAE</sequence>
<dbReference type="GO" id="GO:0048254">
    <property type="term" value="P:snoRNA localization"/>
    <property type="evidence" value="ECO:0007669"/>
    <property type="project" value="TreeGrafter"/>
</dbReference>
<comment type="subunit">
    <text evidence="10">Interacts with FBL, SNU13, NOP58, NUFIP1, RUVBL1, RUVBL2 and TAF9. Interacts (via HIT-type zinc finger) with the RUVBL1/RUVBL2 complex in the presence of ADP.</text>
</comment>
<dbReference type="GO" id="GO:0005634">
    <property type="term" value="C:nucleus"/>
    <property type="evidence" value="ECO:0007669"/>
    <property type="project" value="TreeGrafter"/>
</dbReference>
<evidence type="ECO:0000256" key="4">
    <source>
        <dbReference type="ARBA" id="ARBA00022723"/>
    </source>
</evidence>
<keyword evidence="17" id="KW-1185">Reference proteome</keyword>
<evidence type="ECO:0000256" key="1">
    <source>
        <dbReference type="ARBA" id="ARBA00022499"/>
    </source>
</evidence>
<evidence type="ECO:0000256" key="2">
    <source>
        <dbReference type="ARBA" id="ARBA00022517"/>
    </source>
</evidence>
<accession>A0A218Z3V1</accession>
<feature type="compositionally biased region" description="Basic and acidic residues" evidence="14">
    <location>
        <begin position="389"/>
        <end position="407"/>
    </location>
</feature>
<feature type="compositionally biased region" description="Acidic residues" evidence="14">
    <location>
        <begin position="135"/>
        <end position="147"/>
    </location>
</feature>
<organism evidence="16 17">
    <name type="scientific">Diplocarpon coronariae</name>
    <dbReference type="NCBI Taxonomy" id="2795749"/>
    <lineage>
        <taxon>Eukaryota</taxon>
        <taxon>Fungi</taxon>
        <taxon>Dikarya</taxon>
        <taxon>Ascomycota</taxon>
        <taxon>Pezizomycotina</taxon>
        <taxon>Leotiomycetes</taxon>
        <taxon>Helotiales</taxon>
        <taxon>Drepanopezizaceae</taxon>
        <taxon>Diplocarpon</taxon>
    </lineage>
</organism>
<evidence type="ECO:0000256" key="13">
    <source>
        <dbReference type="PROSITE-ProRule" id="PRU00453"/>
    </source>
</evidence>
<keyword evidence="3" id="KW-0597">Phosphoprotein</keyword>
<feature type="region of interest" description="Disordered" evidence="14">
    <location>
        <begin position="267"/>
        <end position="317"/>
    </location>
</feature>
<feature type="compositionally biased region" description="Acidic residues" evidence="14">
    <location>
        <begin position="940"/>
        <end position="962"/>
    </location>
</feature>
<feature type="compositionally biased region" description="Gly residues" evidence="14">
    <location>
        <begin position="156"/>
        <end position="168"/>
    </location>
</feature>
<evidence type="ECO:0000313" key="16">
    <source>
        <dbReference type="EMBL" id="OWP01925.1"/>
    </source>
</evidence>
<dbReference type="InterPro" id="IPR051639">
    <property type="entry name" value="BCD1"/>
</dbReference>
<dbReference type="PANTHER" id="PTHR13483">
    <property type="entry name" value="BOX C_D SNORNA PROTEIN 1-RELATED"/>
    <property type="match status" value="1"/>
</dbReference>
<reference evidence="16 17" key="1">
    <citation type="submission" date="2017-04" db="EMBL/GenBank/DDBJ databases">
        <title>Draft genome sequence of Marssonina coronaria NL1: causal agent of apple blotch.</title>
        <authorList>
            <person name="Cheng Q."/>
        </authorList>
    </citation>
    <scope>NUCLEOTIDE SEQUENCE [LARGE SCALE GENOMIC DNA]</scope>
    <source>
        <strain evidence="16 17">NL1</strain>
    </source>
</reference>
<dbReference type="STRING" id="503106.A0A218Z3V1"/>
<keyword evidence="4" id="KW-0479">Metal-binding</keyword>
<dbReference type="FunFam" id="3.30.60.190:FF:000001">
    <property type="entry name" value="box C/D snoRNA protein 1"/>
    <property type="match status" value="1"/>
</dbReference>
<dbReference type="Pfam" id="PF04438">
    <property type="entry name" value="zf-HIT"/>
    <property type="match status" value="1"/>
</dbReference>
<dbReference type="GO" id="GO:0070761">
    <property type="term" value="C:pre-snoRNP complex"/>
    <property type="evidence" value="ECO:0007669"/>
    <property type="project" value="TreeGrafter"/>
</dbReference>
<dbReference type="EMBL" id="MZNU01000254">
    <property type="protein sequence ID" value="OWP01925.1"/>
    <property type="molecule type" value="Genomic_DNA"/>
</dbReference>
<evidence type="ECO:0000256" key="5">
    <source>
        <dbReference type="ARBA" id="ARBA00022771"/>
    </source>
</evidence>
<evidence type="ECO:0000259" key="15">
    <source>
        <dbReference type="PROSITE" id="PS51083"/>
    </source>
</evidence>
<feature type="compositionally biased region" description="Basic and acidic residues" evidence="14">
    <location>
        <begin position="761"/>
        <end position="798"/>
    </location>
</feature>
<gene>
    <name evidence="16" type="ORF">B2J93_5376</name>
</gene>
<evidence type="ECO:0000256" key="9">
    <source>
        <dbReference type="ARBA" id="ARBA00049654"/>
    </source>
</evidence>
<evidence type="ECO:0000256" key="6">
    <source>
        <dbReference type="ARBA" id="ARBA00022833"/>
    </source>
</evidence>
<comment type="similarity">
    <text evidence="9">Belongs to the BCD1 family.</text>
</comment>
<dbReference type="InterPro" id="IPR057721">
    <property type="entry name" value="BCD1_alpha/beta"/>
</dbReference>
<dbReference type="GO" id="GO:0000492">
    <property type="term" value="P:box C/D snoRNP assembly"/>
    <property type="evidence" value="ECO:0007669"/>
    <property type="project" value="TreeGrafter"/>
</dbReference>
<evidence type="ECO:0000256" key="14">
    <source>
        <dbReference type="SAM" id="MobiDB-lite"/>
    </source>
</evidence>
<dbReference type="Pfam" id="PF25790">
    <property type="entry name" value="BCD1"/>
    <property type="match status" value="1"/>
</dbReference>
<dbReference type="OrthoDB" id="272357at2759"/>
<dbReference type="GO" id="GO:0000463">
    <property type="term" value="P:maturation of LSU-rRNA from tricistronic rRNA transcript (SSU-rRNA, 5.8S rRNA, LSU-rRNA)"/>
    <property type="evidence" value="ECO:0007669"/>
    <property type="project" value="TreeGrafter"/>
</dbReference>
<keyword evidence="6" id="KW-0862">Zinc</keyword>
<feature type="domain" description="HIT-type" evidence="15">
    <location>
        <begin position="569"/>
        <end position="603"/>
    </location>
</feature>
<dbReference type="PROSITE" id="PS51083">
    <property type="entry name" value="ZF_HIT"/>
    <property type="match status" value="1"/>
</dbReference>
<evidence type="ECO:0000256" key="12">
    <source>
        <dbReference type="ARBA" id="ARBA00077531"/>
    </source>
</evidence>
<keyword evidence="2" id="KW-0690">Ribosome biogenesis</keyword>
<dbReference type="CDD" id="cd23023">
    <property type="entry name" value="zf-HIT_BCD1"/>
    <property type="match status" value="1"/>
</dbReference>
<evidence type="ECO:0000256" key="7">
    <source>
        <dbReference type="ARBA" id="ARBA00022843"/>
    </source>
</evidence>
<feature type="region of interest" description="Disordered" evidence="14">
    <location>
        <begin position="916"/>
        <end position="962"/>
    </location>
</feature>
<dbReference type="PANTHER" id="PTHR13483:SF11">
    <property type="entry name" value="ZINC FINGER HIT DOMAIN-CONTAINING PROTEIN 3"/>
    <property type="match status" value="1"/>
</dbReference>
<evidence type="ECO:0000256" key="8">
    <source>
        <dbReference type="ARBA" id="ARBA00049598"/>
    </source>
</evidence>
<name>A0A218Z3V1_9HELO</name>
<dbReference type="InterPro" id="IPR007529">
    <property type="entry name" value="Znf_HIT"/>
</dbReference>
<evidence type="ECO:0000313" key="17">
    <source>
        <dbReference type="Proteomes" id="UP000242519"/>
    </source>
</evidence>
<comment type="function">
    <text evidence="8">Required for box C/D snoRNAs accumulation involved in snoRNA processing, snoRNA transport to the nucleolus and ribosome biogenesis.</text>
</comment>
<dbReference type="Proteomes" id="UP000242519">
    <property type="component" value="Unassembled WGS sequence"/>
</dbReference>
<feature type="region of interest" description="Disordered" evidence="14">
    <location>
        <begin position="1"/>
        <end position="93"/>
    </location>
</feature>
<comment type="caution">
    <text evidence="16">The sequence shown here is derived from an EMBL/GenBank/DDBJ whole genome shotgun (WGS) entry which is preliminary data.</text>
</comment>
<feature type="compositionally biased region" description="Low complexity" evidence="14">
    <location>
        <begin position="800"/>
        <end position="809"/>
    </location>
</feature>
<dbReference type="InParanoid" id="A0A218Z3V1"/>
<evidence type="ECO:0000256" key="10">
    <source>
        <dbReference type="ARBA" id="ARBA00061949"/>
    </source>
</evidence>
<dbReference type="SUPFAM" id="SSF144232">
    <property type="entry name" value="HIT/MYND zinc finger-like"/>
    <property type="match status" value="1"/>
</dbReference>
<keyword evidence="7" id="KW-0832">Ubl conjugation</keyword>
<dbReference type="Gene3D" id="3.30.60.190">
    <property type="match status" value="1"/>
</dbReference>
<feature type="region of interest" description="Disordered" evidence="14">
    <location>
        <begin position="153"/>
        <end position="184"/>
    </location>
</feature>
<evidence type="ECO:0000256" key="3">
    <source>
        <dbReference type="ARBA" id="ARBA00022553"/>
    </source>
</evidence>
<feature type="region of interest" description="Disordered" evidence="14">
    <location>
        <begin position="356"/>
        <end position="407"/>
    </location>
</feature>
<dbReference type="GO" id="GO:0008270">
    <property type="term" value="F:zinc ion binding"/>
    <property type="evidence" value="ECO:0007669"/>
    <property type="project" value="UniProtKB-UniRule"/>
</dbReference>
<feature type="region of interest" description="Disordered" evidence="14">
    <location>
        <begin position="129"/>
        <end position="148"/>
    </location>
</feature>
<evidence type="ECO:0000256" key="11">
    <source>
        <dbReference type="ARBA" id="ARBA00068630"/>
    </source>
</evidence>
<proteinExistence type="inferred from homology"/>
<feature type="region of interest" description="Disordered" evidence="14">
    <location>
        <begin position="761"/>
        <end position="846"/>
    </location>
</feature>
<dbReference type="AlphaFoldDB" id="A0A218Z3V1"/>